<organism evidence="2 3">
    <name type="scientific">Dietzia natronolimnaea</name>
    <dbReference type="NCBI Taxonomy" id="161920"/>
    <lineage>
        <taxon>Bacteria</taxon>
        <taxon>Bacillati</taxon>
        <taxon>Actinomycetota</taxon>
        <taxon>Actinomycetes</taxon>
        <taxon>Mycobacteriales</taxon>
        <taxon>Dietziaceae</taxon>
        <taxon>Dietzia</taxon>
    </lineage>
</organism>
<dbReference type="Proteomes" id="UP000218810">
    <property type="component" value="Unassembled WGS sequence"/>
</dbReference>
<keyword evidence="3" id="KW-1185">Reference proteome</keyword>
<evidence type="ECO:0000256" key="1">
    <source>
        <dbReference type="SAM" id="MobiDB-lite"/>
    </source>
</evidence>
<reference evidence="3" key="1">
    <citation type="submission" date="2017-09" db="EMBL/GenBank/DDBJ databases">
        <authorList>
            <person name="Zhang Y."/>
            <person name="Huang X."/>
            <person name="Liu J."/>
            <person name="Lu L."/>
            <person name="Peng K."/>
        </authorList>
    </citation>
    <scope>NUCLEOTIDE SEQUENCE [LARGE SCALE GENOMIC DNA]</scope>
    <source>
        <strain evidence="3">S-XJ-1</strain>
    </source>
</reference>
<dbReference type="RefSeq" id="WP_095717115.1">
    <property type="nucleotide sequence ID" value="NZ_NTGA01000004.1"/>
</dbReference>
<comment type="caution">
    <text evidence="2">The sequence shown here is derived from an EMBL/GenBank/DDBJ whole genome shotgun (WGS) entry which is preliminary data.</text>
</comment>
<proteinExistence type="predicted"/>
<protein>
    <submittedName>
        <fullName evidence="2">Uncharacterized protein</fullName>
    </submittedName>
</protein>
<accession>A0A2A2WU32</accession>
<dbReference type="AlphaFoldDB" id="A0A2A2WU32"/>
<feature type="region of interest" description="Disordered" evidence="1">
    <location>
        <begin position="121"/>
        <end position="145"/>
    </location>
</feature>
<evidence type="ECO:0000313" key="2">
    <source>
        <dbReference type="EMBL" id="PAY24655.1"/>
    </source>
</evidence>
<name>A0A2A2WU32_9ACTN</name>
<dbReference type="OrthoDB" id="9806592at2"/>
<evidence type="ECO:0000313" key="3">
    <source>
        <dbReference type="Proteomes" id="UP000218810"/>
    </source>
</evidence>
<gene>
    <name evidence="2" type="ORF">CEY15_02340</name>
</gene>
<sequence length="145" mass="15621">MTIELTDDQVATLAAALGLDTTDPAADDLVAAILAGREPAETDPDLTTVEASTLTELQTLAADGLKWRDRQRHDRAETVVAAAMDANKITAASRARWVQRMLVDPDDTEVTLSRLPADLIPRSEIGRGGSDALDEDTGDTPRWVR</sequence>
<dbReference type="EMBL" id="NTGA01000004">
    <property type="protein sequence ID" value="PAY24655.1"/>
    <property type="molecule type" value="Genomic_DNA"/>
</dbReference>